<dbReference type="SUPFAM" id="SSF69118">
    <property type="entry name" value="AhpD-like"/>
    <property type="match status" value="1"/>
</dbReference>
<dbReference type="PANTHER" id="PTHR33930:SF2">
    <property type="entry name" value="BLR3452 PROTEIN"/>
    <property type="match status" value="1"/>
</dbReference>
<keyword evidence="3" id="KW-1185">Reference proteome</keyword>
<evidence type="ECO:0000259" key="1">
    <source>
        <dbReference type="Pfam" id="PF02627"/>
    </source>
</evidence>
<dbReference type="AlphaFoldDB" id="A2SCS9"/>
<dbReference type="InterPro" id="IPR029032">
    <property type="entry name" value="AhpD-like"/>
</dbReference>
<dbReference type="Pfam" id="PF02627">
    <property type="entry name" value="CMD"/>
    <property type="match status" value="1"/>
</dbReference>
<gene>
    <name evidence="2" type="ordered locus">Mpe_A0406</name>
</gene>
<dbReference type="KEGG" id="mpt:Mpe_A0406"/>
<dbReference type="PANTHER" id="PTHR33930">
    <property type="entry name" value="ALKYL HYDROPEROXIDE REDUCTASE AHPD"/>
    <property type="match status" value="1"/>
</dbReference>
<dbReference type="Proteomes" id="UP000000366">
    <property type="component" value="Chromosome"/>
</dbReference>
<dbReference type="STRING" id="420662.Mpe_A0406"/>
<accession>A2SCS9</accession>
<dbReference type="InterPro" id="IPR004675">
    <property type="entry name" value="AhpD_core"/>
</dbReference>
<dbReference type="RefSeq" id="WP_011828006.1">
    <property type="nucleotide sequence ID" value="NC_008825.1"/>
</dbReference>
<feature type="domain" description="Carboxymuconolactone decarboxylase-like" evidence="1">
    <location>
        <begin position="32"/>
        <end position="114"/>
    </location>
</feature>
<reference evidence="2 3" key="1">
    <citation type="journal article" date="2007" name="J. Bacteriol.">
        <title>Whole-genome analysis of the methyl tert-butyl ether-degrading beta-proteobacterium Methylibium petroleiphilum PM1.</title>
        <authorList>
            <person name="Kane S.R."/>
            <person name="Chakicherla A.Y."/>
            <person name="Chain P.S.G."/>
            <person name="Schmidt R."/>
            <person name="Shin M.W."/>
            <person name="Legler T.C."/>
            <person name="Scow K.M."/>
            <person name="Larimer F.W."/>
            <person name="Lucas S.M."/>
            <person name="Richardson P.M."/>
            <person name="Hristova K.R."/>
        </authorList>
    </citation>
    <scope>NUCLEOTIDE SEQUENCE [LARGE SCALE GENOMIC DNA]</scope>
    <source>
        <strain evidence="3">ATCC BAA-1232 / LMG 22953 / PM1</strain>
    </source>
</reference>
<organism evidence="2 3">
    <name type="scientific">Methylibium petroleiphilum (strain ATCC BAA-1232 / LMG 22953 / PM1)</name>
    <dbReference type="NCBI Taxonomy" id="420662"/>
    <lineage>
        <taxon>Bacteria</taxon>
        <taxon>Pseudomonadati</taxon>
        <taxon>Pseudomonadota</taxon>
        <taxon>Betaproteobacteria</taxon>
        <taxon>Burkholderiales</taxon>
        <taxon>Sphaerotilaceae</taxon>
        <taxon>Methylibium</taxon>
    </lineage>
</organism>
<protein>
    <recommendedName>
        <fullName evidence="1">Carboxymuconolactone decarboxylase-like domain-containing protein</fullName>
    </recommendedName>
</protein>
<dbReference type="Gene3D" id="1.20.1290.10">
    <property type="entry name" value="AhpD-like"/>
    <property type="match status" value="1"/>
</dbReference>
<dbReference type="GO" id="GO:0051920">
    <property type="term" value="F:peroxiredoxin activity"/>
    <property type="evidence" value="ECO:0007669"/>
    <property type="project" value="InterPro"/>
</dbReference>
<proteinExistence type="predicted"/>
<dbReference type="InterPro" id="IPR003779">
    <property type="entry name" value="CMD-like"/>
</dbReference>
<name>A2SCS9_METPP</name>
<evidence type="ECO:0000313" key="2">
    <source>
        <dbReference type="EMBL" id="ABM93368.1"/>
    </source>
</evidence>
<sequence>MADRTDNRPPAPYRELTLDISARLATLRTGVPDVMKGFGELGRAAMADGALDKKTKELIAVALSVAARCDPCIGFHMQALAKLGASRQELDEALGVAVYMGGGPSLMYAAHAVAAYDEFARGPDI</sequence>
<dbReference type="HOGENOM" id="CLU_137228_2_0_4"/>
<dbReference type="NCBIfam" id="TIGR00778">
    <property type="entry name" value="ahpD_dom"/>
    <property type="match status" value="1"/>
</dbReference>
<evidence type="ECO:0000313" key="3">
    <source>
        <dbReference type="Proteomes" id="UP000000366"/>
    </source>
</evidence>
<dbReference type="eggNOG" id="COG0599">
    <property type="taxonomic scope" value="Bacteria"/>
</dbReference>
<dbReference type="EMBL" id="CP000555">
    <property type="protein sequence ID" value="ABM93368.1"/>
    <property type="molecule type" value="Genomic_DNA"/>
</dbReference>